<dbReference type="AlphaFoldDB" id="A0A1Y1S7D4"/>
<name>A0A1Y1S7D4_9MICR</name>
<evidence type="ECO:0000313" key="2">
    <source>
        <dbReference type="Proteomes" id="UP000192639"/>
    </source>
</evidence>
<organism evidence="1 2">
    <name type="scientific">Enterospora canceri</name>
    <dbReference type="NCBI Taxonomy" id="1081671"/>
    <lineage>
        <taxon>Eukaryota</taxon>
        <taxon>Fungi</taxon>
        <taxon>Fungi incertae sedis</taxon>
        <taxon>Microsporidia</taxon>
        <taxon>Enterocytozoonidae</taxon>
        <taxon>Enterospora</taxon>
    </lineage>
</organism>
<accession>A0A1Y1S7D4</accession>
<keyword evidence="2" id="KW-1185">Reference proteome</keyword>
<reference evidence="1 2" key="1">
    <citation type="journal article" date="2017" name="Environ. Microbiol.">
        <title>Decay of the glycolytic pathway and adaptation to intranuclear parasitism within Enterocytozoonidae microsporidia.</title>
        <authorList>
            <person name="Wiredu Boakye D."/>
            <person name="Jaroenlak P."/>
            <person name="Prachumwat A."/>
            <person name="Williams T.A."/>
            <person name="Bateman K.S."/>
            <person name="Itsathitphaisarn O."/>
            <person name="Sritunyalucksana K."/>
            <person name="Paszkiewicz K.H."/>
            <person name="Moore K.A."/>
            <person name="Stentiford G.D."/>
            <person name="Williams B.A."/>
        </authorList>
    </citation>
    <scope>NUCLEOTIDE SEQUENCE [LARGE SCALE GENOMIC DNA]</scope>
    <source>
        <strain evidence="1 2">GB1</strain>
    </source>
</reference>
<sequence length="95" mass="11195">MPQASQFQNLYARKNKAAHEEENSRVNIFAAKFDIEKMNLQHYTSICCTYTIDSVQLNKLVHLLIFIMDKIIKLELNMFISFTILLSQRLIREKS</sequence>
<protein>
    <submittedName>
        <fullName evidence="1">Uncharacterized protein</fullName>
    </submittedName>
</protein>
<comment type="caution">
    <text evidence="1">The sequence shown here is derived from an EMBL/GenBank/DDBJ whole genome shotgun (WGS) entry which is preliminary data.</text>
</comment>
<dbReference type="VEuPathDB" id="MicrosporidiaDB:ECANGB1_1368"/>
<gene>
    <name evidence="1" type="ORF">ECANGB1_1368</name>
</gene>
<evidence type="ECO:0000313" key="1">
    <source>
        <dbReference type="EMBL" id="ORD93917.1"/>
    </source>
</evidence>
<dbReference type="EMBL" id="LWDP01000039">
    <property type="protein sequence ID" value="ORD93917.1"/>
    <property type="molecule type" value="Genomic_DNA"/>
</dbReference>
<dbReference type="Proteomes" id="UP000192639">
    <property type="component" value="Unassembled WGS sequence"/>
</dbReference>
<proteinExistence type="predicted"/>